<dbReference type="GO" id="GO:0000902">
    <property type="term" value="P:cell morphogenesis"/>
    <property type="evidence" value="ECO:0007669"/>
    <property type="project" value="InterPro"/>
</dbReference>
<feature type="compositionally biased region" description="Basic and acidic residues" evidence="7">
    <location>
        <begin position="116"/>
        <end position="131"/>
    </location>
</feature>
<proteinExistence type="inferred from homology"/>
<dbReference type="PANTHER" id="PTHR34108:SF1">
    <property type="entry name" value="SEPTUM SITE-DETERMINING PROTEIN MINC"/>
    <property type="match status" value="1"/>
</dbReference>
<evidence type="ECO:0000259" key="8">
    <source>
        <dbReference type="Pfam" id="PF03775"/>
    </source>
</evidence>
<evidence type="ECO:0000313" key="10">
    <source>
        <dbReference type="EMBL" id="MZP30144.1"/>
    </source>
</evidence>
<dbReference type="NCBIfam" id="TIGR01222">
    <property type="entry name" value="minC"/>
    <property type="match status" value="1"/>
</dbReference>
<reference evidence="10 11" key="1">
    <citation type="submission" date="2020-01" db="EMBL/GenBank/DDBJ databases">
        <title>Whole-genome sequence of Heliobacterium undosum DSM 13378.</title>
        <authorList>
            <person name="Kyndt J.A."/>
            <person name="Meyer T.E."/>
        </authorList>
    </citation>
    <scope>NUCLEOTIDE SEQUENCE [LARGE SCALE GENOMIC DNA]</scope>
    <source>
        <strain evidence="10 11">DSM 13378</strain>
    </source>
</reference>
<dbReference type="GO" id="GO:1901891">
    <property type="term" value="P:regulation of cell septum assembly"/>
    <property type="evidence" value="ECO:0007669"/>
    <property type="project" value="InterPro"/>
</dbReference>
<feature type="domain" description="Septum formation inhibitor MinC C-terminal" evidence="8">
    <location>
        <begin position="178"/>
        <end position="276"/>
    </location>
</feature>
<dbReference type="Gene3D" id="3.30.160.540">
    <property type="match status" value="1"/>
</dbReference>
<feature type="region of interest" description="Disordered" evidence="7">
    <location>
        <begin position="116"/>
        <end position="142"/>
    </location>
</feature>
<keyword evidence="11" id="KW-1185">Reference proteome</keyword>
<gene>
    <name evidence="6 10" type="primary">minC</name>
    <name evidence="10" type="ORF">GTO91_10535</name>
</gene>
<dbReference type="OrthoDB" id="9790810at2"/>
<comment type="similarity">
    <text evidence="1 6">Belongs to the MinC family.</text>
</comment>
<dbReference type="EMBL" id="WXEY01000010">
    <property type="protein sequence ID" value="MZP30144.1"/>
    <property type="molecule type" value="Genomic_DNA"/>
</dbReference>
<dbReference type="Gene3D" id="2.160.20.70">
    <property type="match status" value="1"/>
</dbReference>
<organism evidence="10 11">
    <name type="scientific">Heliomicrobium undosum</name>
    <dbReference type="NCBI Taxonomy" id="121734"/>
    <lineage>
        <taxon>Bacteria</taxon>
        <taxon>Bacillati</taxon>
        <taxon>Bacillota</taxon>
        <taxon>Clostridia</taxon>
        <taxon>Eubacteriales</taxon>
        <taxon>Heliobacteriaceae</taxon>
        <taxon>Heliomicrobium</taxon>
    </lineage>
</organism>
<dbReference type="GO" id="GO:0000917">
    <property type="term" value="P:division septum assembly"/>
    <property type="evidence" value="ECO:0007669"/>
    <property type="project" value="UniProtKB-KW"/>
</dbReference>
<evidence type="ECO:0000256" key="6">
    <source>
        <dbReference type="HAMAP-Rule" id="MF_00267"/>
    </source>
</evidence>
<dbReference type="Pfam" id="PF03775">
    <property type="entry name" value="MinC_C"/>
    <property type="match status" value="1"/>
</dbReference>
<dbReference type="InterPro" id="IPR013033">
    <property type="entry name" value="MinC"/>
</dbReference>
<dbReference type="InterPro" id="IPR055219">
    <property type="entry name" value="MinC_N_1"/>
</dbReference>
<protein>
    <recommendedName>
        <fullName evidence="6">Probable septum site-determining protein MinC</fullName>
    </recommendedName>
</protein>
<evidence type="ECO:0000256" key="7">
    <source>
        <dbReference type="SAM" id="MobiDB-lite"/>
    </source>
</evidence>
<dbReference type="RefSeq" id="WP_161258674.1">
    <property type="nucleotide sequence ID" value="NZ_WXEY01000010.1"/>
</dbReference>
<dbReference type="PANTHER" id="PTHR34108">
    <property type="entry name" value="SEPTUM SITE-DETERMINING PROTEIN MINC"/>
    <property type="match status" value="1"/>
</dbReference>
<sequence>MRKADIVIKGSKDGLTFFLDSQCDFSELAAAIEAKLASADCFLVGAHVTVDVGTRQLHPDQIERLRTLFPSYGLILRGINSWADPAGQHDEEERVVLKGNRERIYQIANHLYESTERADGAARSRDSRDDSAPSFSPVDAAPDYVEATTEPADHFGGSPSDSQTAILTQGGDERTLLIQRTLRSGQTVRYPGHVVILGDVNPGAEIVAGGNIIVMGVFRGVAHAGAMGSDEAVVTAYRLRPTQLRIANHITRPPDEEEEGPDHPEIARIRDGMVTIERYHYGTKSYGKDV</sequence>
<accession>A0A845L5M6</accession>
<comment type="subunit">
    <text evidence="5 6">Interacts with MinD and FtsZ.</text>
</comment>
<evidence type="ECO:0000256" key="5">
    <source>
        <dbReference type="ARBA" id="ARBA00046874"/>
    </source>
</evidence>
<dbReference type="SUPFAM" id="SSF63848">
    <property type="entry name" value="Cell-division inhibitor MinC, C-terminal domain"/>
    <property type="match status" value="1"/>
</dbReference>
<dbReference type="Pfam" id="PF22642">
    <property type="entry name" value="MinC_N_1"/>
    <property type="match status" value="1"/>
</dbReference>
<dbReference type="InterPro" id="IPR036145">
    <property type="entry name" value="MinC_C_sf"/>
</dbReference>
<evidence type="ECO:0000256" key="4">
    <source>
        <dbReference type="ARBA" id="ARBA00023306"/>
    </source>
</evidence>
<dbReference type="InterPro" id="IPR005526">
    <property type="entry name" value="Septum_form_inhib_MinC_C"/>
</dbReference>
<keyword evidence="3 6" id="KW-0717">Septation</keyword>
<keyword evidence="2 6" id="KW-0132">Cell division</keyword>
<evidence type="ECO:0000256" key="3">
    <source>
        <dbReference type="ARBA" id="ARBA00023210"/>
    </source>
</evidence>
<name>A0A845L5M6_9FIRM</name>
<evidence type="ECO:0000256" key="2">
    <source>
        <dbReference type="ARBA" id="ARBA00022618"/>
    </source>
</evidence>
<keyword evidence="4 6" id="KW-0131">Cell cycle</keyword>
<dbReference type="HAMAP" id="MF_00267">
    <property type="entry name" value="MinC"/>
    <property type="match status" value="1"/>
</dbReference>
<dbReference type="AlphaFoldDB" id="A0A845L5M6"/>
<evidence type="ECO:0000256" key="1">
    <source>
        <dbReference type="ARBA" id="ARBA00006291"/>
    </source>
</evidence>
<comment type="caution">
    <text evidence="10">The sequence shown here is derived from an EMBL/GenBank/DDBJ whole genome shotgun (WGS) entry which is preliminary data.</text>
</comment>
<dbReference type="InterPro" id="IPR016098">
    <property type="entry name" value="CAP/MinC_C"/>
</dbReference>
<feature type="domain" description="Septum site-determining protein MinC N-terminal" evidence="9">
    <location>
        <begin position="6"/>
        <end position="72"/>
    </location>
</feature>
<evidence type="ECO:0000313" key="11">
    <source>
        <dbReference type="Proteomes" id="UP000463470"/>
    </source>
</evidence>
<evidence type="ECO:0000259" key="9">
    <source>
        <dbReference type="Pfam" id="PF22642"/>
    </source>
</evidence>
<dbReference type="Proteomes" id="UP000463470">
    <property type="component" value="Unassembled WGS sequence"/>
</dbReference>
<comment type="function">
    <text evidence="6">Cell division inhibitor that blocks the formation of polar Z ring septums. Rapidly oscillates between the poles of the cell to destabilize FtsZ filaments that have formed before they mature into polar Z rings. Prevents FtsZ polymerization.</text>
</comment>